<evidence type="ECO:0000259" key="2">
    <source>
        <dbReference type="Pfam" id="PF04773"/>
    </source>
</evidence>
<protein>
    <submittedName>
        <fullName evidence="3">FecR family protein</fullName>
    </submittedName>
</protein>
<gene>
    <name evidence="3" type="ORF">RS130_07430</name>
</gene>
<dbReference type="EMBL" id="JAWDIO010000002">
    <property type="protein sequence ID" value="MDU0353779.1"/>
    <property type="molecule type" value="Genomic_DNA"/>
</dbReference>
<comment type="caution">
    <text evidence="3">The sequence shown here is derived from an EMBL/GenBank/DDBJ whole genome shotgun (WGS) entry which is preliminary data.</text>
</comment>
<dbReference type="Gene3D" id="2.60.120.1440">
    <property type="match status" value="1"/>
</dbReference>
<dbReference type="PANTHER" id="PTHR30273:SF2">
    <property type="entry name" value="PROTEIN FECR"/>
    <property type="match status" value="1"/>
</dbReference>
<feature type="transmembrane region" description="Helical" evidence="1">
    <location>
        <begin position="86"/>
        <end position="105"/>
    </location>
</feature>
<evidence type="ECO:0000313" key="3">
    <source>
        <dbReference type="EMBL" id="MDU0353779.1"/>
    </source>
</evidence>
<name>A0ABU3SUV2_9ALTE</name>
<dbReference type="InterPro" id="IPR006860">
    <property type="entry name" value="FecR"/>
</dbReference>
<keyword evidence="4" id="KW-1185">Reference proteome</keyword>
<sequence>MNKHNKALIAAYLAGEDVEKALLKASVTSAELRQVLAEDVAFERLLKHKREAKSDSQFMDDFVAAFDKDVSQKANVLYPLFNRKRFALCASLAAFFLVLVLSLSADKNMGEIVNSVGASYQQRELTDGYQVKAGRFSLSTGYAELKLINGVTLVLEGPLELDITSADKIELLQGQLVAKVPQNAIGFEVLTPSSEIIDLGTEFAVKVDKSGDSEVHVLEGEIKVRANKSVSYEHLIQNQGRTFSGDQQVQIIKSQPHLFMRVLP</sequence>
<evidence type="ECO:0000313" key="4">
    <source>
        <dbReference type="Proteomes" id="UP001247805"/>
    </source>
</evidence>
<proteinExistence type="predicted"/>
<keyword evidence="1" id="KW-0812">Transmembrane</keyword>
<dbReference type="InterPro" id="IPR012373">
    <property type="entry name" value="Ferrdict_sens_TM"/>
</dbReference>
<keyword evidence="1" id="KW-0472">Membrane</keyword>
<organism evidence="3 4">
    <name type="scientific">Paraglaciecola aquimarina</name>
    <dbReference type="NCBI Taxonomy" id="1235557"/>
    <lineage>
        <taxon>Bacteria</taxon>
        <taxon>Pseudomonadati</taxon>
        <taxon>Pseudomonadota</taxon>
        <taxon>Gammaproteobacteria</taxon>
        <taxon>Alteromonadales</taxon>
        <taxon>Alteromonadaceae</taxon>
        <taxon>Paraglaciecola</taxon>
    </lineage>
</organism>
<dbReference type="RefSeq" id="WP_316025429.1">
    <property type="nucleotide sequence ID" value="NZ_JAWDIO010000002.1"/>
</dbReference>
<dbReference type="PANTHER" id="PTHR30273">
    <property type="entry name" value="PERIPLASMIC SIGNAL SENSOR AND SIGMA FACTOR ACTIVATOR FECR-RELATED"/>
    <property type="match status" value="1"/>
</dbReference>
<reference evidence="3 4" key="1">
    <citation type="submission" date="2023-10" db="EMBL/GenBank/DDBJ databases">
        <title>Glaciecola aquimarina strain GGW-M5 nov., isolated from a coastal seawater.</title>
        <authorList>
            <person name="Bayburt H."/>
            <person name="Kim J.M."/>
            <person name="Choi B.J."/>
            <person name="Jeon C.O."/>
        </authorList>
    </citation>
    <scope>NUCLEOTIDE SEQUENCE [LARGE SCALE GENOMIC DNA]</scope>
    <source>
        <strain evidence="3 4">KCTC 32108</strain>
    </source>
</reference>
<dbReference type="Proteomes" id="UP001247805">
    <property type="component" value="Unassembled WGS sequence"/>
</dbReference>
<evidence type="ECO:0000256" key="1">
    <source>
        <dbReference type="SAM" id="Phobius"/>
    </source>
</evidence>
<keyword evidence="1" id="KW-1133">Transmembrane helix</keyword>
<dbReference type="Pfam" id="PF04773">
    <property type="entry name" value="FecR"/>
    <property type="match status" value="1"/>
</dbReference>
<feature type="domain" description="FecR protein" evidence="2">
    <location>
        <begin position="143"/>
        <end position="223"/>
    </location>
</feature>
<accession>A0ABU3SUV2</accession>